<dbReference type="EMBL" id="FQXV01000022">
    <property type="protein sequence ID" value="SHI23817.1"/>
    <property type="molecule type" value="Genomic_DNA"/>
</dbReference>
<evidence type="ECO:0000313" key="2">
    <source>
        <dbReference type="Proteomes" id="UP000183995"/>
    </source>
</evidence>
<dbReference type="Proteomes" id="UP000183995">
    <property type="component" value="Unassembled WGS sequence"/>
</dbReference>
<evidence type="ECO:0000313" key="1">
    <source>
        <dbReference type="EMBL" id="SHI23817.1"/>
    </source>
</evidence>
<sequence>MTYIVNQDRDQVIHTTAAGALFTRPAYYRNRLFKKQSLAGINLMYGNPDKPRSKSNAVLGTFDSLAECIAEIDRYQNCKEDSFWVSGYCNYMGPDNLNELLLSLREEIDATKHLPTLNDDMEVICGEPD</sequence>
<accession>A0A1M5ZHP7</accession>
<protein>
    <submittedName>
        <fullName evidence="1">Uncharacterized protein</fullName>
    </submittedName>
</protein>
<organism evidence="1 2">
    <name type="scientific">Sporobacter termitidis DSM 10068</name>
    <dbReference type="NCBI Taxonomy" id="1123282"/>
    <lineage>
        <taxon>Bacteria</taxon>
        <taxon>Bacillati</taxon>
        <taxon>Bacillota</taxon>
        <taxon>Clostridia</taxon>
        <taxon>Eubacteriales</taxon>
        <taxon>Oscillospiraceae</taxon>
        <taxon>Sporobacter</taxon>
    </lineage>
</organism>
<reference evidence="1 2" key="1">
    <citation type="submission" date="2016-11" db="EMBL/GenBank/DDBJ databases">
        <authorList>
            <person name="Jaros S."/>
            <person name="Januszkiewicz K."/>
            <person name="Wedrychowicz H."/>
        </authorList>
    </citation>
    <scope>NUCLEOTIDE SEQUENCE [LARGE SCALE GENOMIC DNA]</scope>
    <source>
        <strain evidence="1 2">DSM 10068</strain>
    </source>
</reference>
<gene>
    <name evidence="1" type="ORF">SAMN02745823_03768</name>
</gene>
<dbReference type="RefSeq" id="WP_143162422.1">
    <property type="nucleotide sequence ID" value="NZ_FQXV01000022.1"/>
</dbReference>
<dbReference type="AlphaFoldDB" id="A0A1M5ZHP7"/>
<proteinExistence type="predicted"/>
<dbReference type="STRING" id="1123282.SAMN02745823_03768"/>
<keyword evidence="2" id="KW-1185">Reference proteome</keyword>
<name>A0A1M5ZHP7_9FIRM</name>